<keyword evidence="5" id="KW-1185">Reference proteome</keyword>
<accession>A0A177L7F4</accession>
<evidence type="ECO:0000256" key="1">
    <source>
        <dbReference type="ARBA" id="ARBA00009235"/>
    </source>
</evidence>
<dbReference type="InterPro" id="IPR001347">
    <property type="entry name" value="SIS_dom"/>
</dbReference>
<dbReference type="PROSITE" id="PS51464">
    <property type="entry name" value="SIS"/>
    <property type="match status" value="1"/>
</dbReference>
<dbReference type="NCBIfam" id="TIGR03127">
    <property type="entry name" value="RuMP_HxlB"/>
    <property type="match status" value="1"/>
</dbReference>
<dbReference type="InterPro" id="IPR046348">
    <property type="entry name" value="SIS_dom_sf"/>
</dbReference>
<protein>
    <submittedName>
        <fullName evidence="4">6-phospho 3-hexuloisomerase</fullName>
    </submittedName>
</protein>
<dbReference type="PANTHER" id="PTHR43443:SF1">
    <property type="entry name" value="3-HEXULOSE-6-PHOSPHATE ISOMERASE"/>
    <property type="match status" value="1"/>
</dbReference>
<dbReference type="SUPFAM" id="SSF53697">
    <property type="entry name" value="SIS domain"/>
    <property type="match status" value="1"/>
</dbReference>
<gene>
    <name evidence="3" type="ORF">AWH49_06185</name>
    <name evidence="4" type="ORF">AWH49_12515</name>
</gene>
<comment type="caution">
    <text evidence="4">The sequence shown here is derived from an EMBL/GenBank/DDBJ whole genome shotgun (WGS) entry which is preliminary data.</text>
</comment>
<dbReference type="GO" id="GO:0016853">
    <property type="term" value="F:isomerase activity"/>
    <property type="evidence" value="ECO:0007669"/>
    <property type="project" value="UniProtKB-KW"/>
</dbReference>
<evidence type="ECO:0000313" key="4">
    <source>
        <dbReference type="EMBL" id="OAH61503.1"/>
    </source>
</evidence>
<keyword evidence="4" id="KW-0413">Isomerase</keyword>
<evidence type="ECO:0000313" key="5">
    <source>
        <dbReference type="Proteomes" id="UP000076935"/>
    </source>
</evidence>
<dbReference type="GO" id="GO:1901135">
    <property type="term" value="P:carbohydrate derivative metabolic process"/>
    <property type="evidence" value="ECO:0007669"/>
    <property type="project" value="InterPro"/>
</dbReference>
<comment type="similarity">
    <text evidence="1">Belongs to the SIS family. PHI subfamily.</text>
</comment>
<evidence type="ECO:0000313" key="3">
    <source>
        <dbReference type="EMBL" id="OAH58094.1"/>
    </source>
</evidence>
<dbReference type="GO" id="GO:0097367">
    <property type="term" value="F:carbohydrate derivative binding"/>
    <property type="evidence" value="ECO:0007669"/>
    <property type="project" value="InterPro"/>
</dbReference>
<organism evidence="4 5">
    <name type="scientific">Domibacillus aminovorans</name>
    <dbReference type="NCBI Taxonomy" id="29332"/>
    <lineage>
        <taxon>Bacteria</taxon>
        <taxon>Bacillati</taxon>
        <taxon>Bacillota</taxon>
        <taxon>Bacilli</taxon>
        <taxon>Bacillales</taxon>
        <taxon>Bacillaceae</taxon>
        <taxon>Domibacillus</taxon>
    </lineage>
</organism>
<dbReference type="EMBL" id="LQWY01000074">
    <property type="protein sequence ID" value="OAH58094.1"/>
    <property type="molecule type" value="Genomic_DNA"/>
</dbReference>
<dbReference type="Proteomes" id="UP000076935">
    <property type="component" value="Unassembled WGS sequence"/>
</dbReference>
<dbReference type="Gene3D" id="3.40.50.10490">
    <property type="entry name" value="Glucose-6-phosphate isomerase like protein, domain 1"/>
    <property type="match status" value="1"/>
</dbReference>
<name>A0A177L7F4_9BACI</name>
<dbReference type="CDD" id="cd05005">
    <property type="entry name" value="SIS_PHI"/>
    <property type="match status" value="1"/>
</dbReference>
<dbReference type="InterPro" id="IPR017552">
    <property type="entry name" value="PHI/rmpB"/>
</dbReference>
<dbReference type="Pfam" id="PF01380">
    <property type="entry name" value="SIS"/>
    <property type="match status" value="1"/>
</dbReference>
<feature type="domain" description="SIS" evidence="2">
    <location>
        <begin position="29"/>
        <end position="172"/>
    </location>
</feature>
<dbReference type="RefSeq" id="WP_018395776.1">
    <property type="nucleotide sequence ID" value="NZ_LQWY01000018.1"/>
</dbReference>
<sequence length="185" mass="19949">MQTTEYTQIVLQELQKTAGLISDESAEQLVNGILNSKKVFVAGAGRSGFMARCFVMRMMHMGLDPYIVGETVTPNLEEGDIFIIGSGSGETKSLVAMAEKAKSIGATVAAVTIFPNSTIGNLADIVIEIPGQAKSGADTGNKTIQPMGSLFEQSLLLFYDSIILRFMEKKGMDSDKMYGRHANLE</sequence>
<dbReference type="PANTHER" id="PTHR43443">
    <property type="entry name" value="3-HEXULOSE-6-PHOSPHATE ISOMERASE"/>
    <property type="match status" value="1"/>
</dbReference>
<dbReference type="AlphaFoldDB" id="A0A177L7F4"/>
<proteinExistence type="inferred from homology"/>
<reference evidence="4 5" key="1">
    <citation type="submission" date="2016-01" db="EMBL/GenBank/DDBJ databases">
        <title>Investigation of taxonomic status of Bacillus aminovorans.</title>
        <authorList>
            <person name="Verma A."/>
            <person name="Pal Y."/>
            <person name="Krishnamurthi S."/>
        </authorList>
    </citation>
    <scope>NUCLEOTIDE SEQUENCE [LARGE SCALE GENOMIC DNA]</scope>
    <source>
        <strain evidence="4 5">DSM 1314</strain>
    </source>
</reference>
<dbReference type="EMBL" id="LQWY01000018">
    <property type="protein sequence ID" value="OAH61503.1"/>
    <property type="molecule type" value="Genomic_DNA"/>
</dbReference>
<evidence type="ECO:0000259" key="2">
    <source>
        <dbReference type="PROSITE" id="PS51464"/>
    </source>
</evidence>